<dbReference type="InterPro" id="IPR020449">
    <property type="entry name" value="Tscrpt_reg_AraC-type_HTH"/>
</dbReference>
<sequence>MPLKFHLPGNIAQETVTAQAVPGCYRKLRIPIEDAQATCVSGHWGVMIRQQVPVKDSVYNELYAEPLIDMELSVSVTEPLIIVQVMLTGNLRLSYPNGHISLQTGKIGLLYLAPGVPYKISFTGGNKYRAVYFRVPLSLLEGLSEAYPLLNDMLASYGQDVPLKLPNIRVSAAHRTEIEKMKNCYLAGPARNLYINNRISDLLIAYLNDLSHISEQDSRLILQHEKEIDEFIERVEQCPEEHVNVEQRAQLLGLPERILECAFKVKIGSTVKIYVSQQRVEKAKQLLVDTMQSVADIAMEVGYSDPSYFIKVFKQAEGITPGRYRSDHNAEI</sequence>
<keyword evidence="3" id="KW-0804">Transcription</keyword>
<dbReference type="GO" id="GO:0003700">
    <property type="term" value="F:DNA-binding transcription factor activity"/>
    <property type="evidence" value="ECO:0007669"/>
    <property type="project" value="InterPro"/>
</dbReference>
<evidence type="ECO:0000256" key="1">
    <source>
        <dbReference type="ARBA" id="ARBA00023015"/>
    </source>
</evidence>
<evidence type="ECO:0000259" key="4">
    <source>
        <dbReference type="PROSITE" id="PS01124"/>
    </source>
</evidence>
<name>A0A7K1UDY8_9BACT</name>
<dbReference type="RefSeq" id="WP_157309906.1">
    <property type="nucleotide sequence ID" value="NZ_WRXN01000027.1"/>
</dbReference>
<dbReference type="PANTHER" id="PTHR43280:SF2">
    <property type="entry name" value="HTH-TYPE TRANSCRIPTIONAL REGULATOR EXSA"/>
    <property type="match status" value="1"/>
</dbReference>
<dbReference type="SUPFAM" id="SSF46689">
    <property type="entry name" value="Homeodomain-like"/>
    <property type="match status" value="1"/>
</dbReference>
<dbReference type="InterPro" id="IPR018060">
    <property type="entry name" value="HTH_AraC"/>
</dbReference>
<dbReference type="PROSITE" id="PS00041">
    <property type="entry name" value="HTH_ARAC_FAMILY_1"/>
    <property type="match status" value="1"/>
</dbReference>
<dbReference type="Proteomes" id="UP000461730">
    <property type="component" value="Unassembled WGS sequence"/>
</dbReference>
<evidence type="ECO:0000313" key="5">
    <source>
        <dbReference type="EMBL" id="MVT12490.1"/>
    </source>
</evidence>
<dbReference type="AlphaFoldDB" id="A0A7K1UDY8"/>
<dbReference type="PROSITE" id="PS01124">
    <property type="entry name" value="HTH_ARAC_FAMILY_2"/>
    <property type="match status" value="1"/>
</dbReference>
<dbReference type="PANTHER" id="PTHR43280">
    <property type="entry name" value="ARAC-FAMILY TRANSCRIPTIONAL REGULATOR"/>
    <property type="match status" value="1"/>
</dbReference>
<dbReference type="Gene3D" id="1.10.10.60">
    <property type="entry name" value="Homeodomain-like"/>
    <property type="match status" value="2"/>
</dbReference>
<comment type="caution">
    <text evidence="5">The sequence shown here is derived from an EMBL/GenBank/DDBJ whole genome shotgun (WGS) entry which is preliminary data.</text>
</comment>
<dbReference type="PRINTS" id="PR00032">
    <property type="entry name" value="HTHARAC"/>
</dbReference>
<feature type="domain" description="HTH araC/xylS-type" evidence="4">
    <location>
        <begin position="229"/>
        <end position="327"/>
    </location>
</feature>
<dbReference type="Pfam" id="PF12833">
    <property type="entry name" value="HTH_18"/>
    <property type="match status" value="1"/>
</dbReference>
<gene>
    <name evidence="5" type="ORF">GO493_29835</name>
</gene>
<dbReference type="GO" id="GO:0043565">
    <property type="term" value="F:sequence-specific DNA binding"/>
    <property type="evidence" value="ECO:0007669"/>
    <property type="project" value="InterPro"/>
</dbReference>
<evidence type="ECO:0000313" key="6">
    <source>
        <dbReference type="Proteomes" id="UP000461730"/>
    </source>
</evidence>
<keyword evidence="1" id="KW-0805">Transcription regulation</keyword>
<keyword evidence="2" id="KW-0238">DNA-binding</keyword>
<keyword evidence="6" id="KW-1185">Reference proteome</keyword>
<protein>
    <submittedName>
        <fullName evidence="5">Helix-turn-helix domain-containing protein</fullName>
    </submittedName>
</protein>
<evidence type="ECO:0000256" key="2">
    <source>
        <dbReference type="ARBA" id="ARBA00023125"/>
    </source>
</evidence>
<reference evidence="5 6" key="1">
    <citation type="submission" date="2019-12" db="EMBL/GenBank/DDBJ databases">
        <title>Chitinophaga sp. strain ysch24 (GDMCC 1.1355), whole genome shotgun sequence.</title>
        <authorList>
            <person name="Zhang X."/>
        </authorList>
    </citation>
    <scope>NUCLEOTIDE SEQUENCE [LARGE SCALE GENOMIC DNA]</scope>
    <source>
        <strain evidence="6">ysch24</strain>
    </source>
</reference>
<dbReference type="SMART" id="SM00342">
    <property type="entry name" value="HTH_ARAC"/>
    <property type="match status" value="1"/>
</dbReference>
<dbReference type="EMBL" id="WRXN01000027">
    <property type="protein sequence ID" value="MVT12490.1"/>
    <property type="molecule type" value="Genomic_DNA"/>
</dbReference>
<accession>A0A7K1UDY8</accession>
<evidence type="ECO:0000256" key="3">
    <source>
        <dbReference type="ARBA" id="ARBA00023163"/>
    </source>
</evidence>
<dbReference type="InterPro" id="IPR018062">
    <property type="entry name" value="HTH_AraC-typ_CS"/>
</dbReference>
<organism evidence="5 6">
    <name type="scientific">Chitinophaga tropicalis</name>
    <dbReference type="NCBI Taxonomy" id="2683588"/>
    <lineage>
        <taxon>Bacteria</taxon>
        <taxon>Pseudomonadati</taxon>
        <taxon>Bacteroidota</taxon>
        <taxon>Chitinophagia</taxon>
        <taxon>Chitinophagales</taxon>
        <taxon>Chitinophagaceae</taxon>
        <taxon>Chitinophaga</taxon>
    </lineage>
</organism>
<dbReference type="InterPro" id="IPR009057">
    <property type="entry name" value="Homeodomain-like_sf"/>
</dbReference>
<proteinExistence type="predicted"/>